<feature type="compositionally biased region" description="Polar residues" evidence="1">
    <location>
        <begin position="82"/>
        <end position="98"/>
    </location>
</feature>
<comment type="caution">
    <text evidence="2">The sequence shown here is derived from an EMBL/GenBank/DDBJ whole genome shotgun (WGS) entry which is preliminary data.</text>
</comment>
<proteinExistence type="predicted"/>
<dbReference type="EMBL" id="BKCJ010214260">
    <property type="protein sequence ID" value="GEY83531.1"/>
    <property type="molecule type" value="Genomic_DNA"/>
</dbReference>
<reference evidence="2" key="1">
    <citation type="journal article" date="2019" name="Sci. Rep.">
        <title>Draft genome of Tanacetum cinerariifolium, the natural source of mosquito coil.</title>
        <authorList>
            <person name="Yamashiro T."/>
            <person name="Shiraishi A."/>
            <person name="Satake H."/>
            <person name="Nakayama K."/>
        </authorList>
    </citation>
    <scope>NUCLEOTIDE SEQUENCE</scope>
</reference>
<name>A0A699HVY9_TANCI</name>
<sequence length="254" mass="29300">MGYGYAKRPTQPYSGLVFESDNNPGSSSQPPYNQIPYHPYFQTPFANPDELSLFNQMKMQMKQQQQHHHHHHQQQQQQQHQPNQATASLPQSDQQSFHLVNETEDETKDGPNLTSSSKKTSRGLHMKLKAKKTKEKEAQVEAKNRSRIAWSQEEELILAKSFIQISEDPRVDNHKWKNPESTLARKNRLRVIDEDPEHFGDDALPRPPGLQGIAKSQRYVSNSTASSGSNPMMYQEFMKEQYELGRKAKMEVIE</sequence>
<feature type="compositionally biased region" description="Basic residues" evidence="1">
    <location>
        <begin position="119"/>
        <end position="133"/>
    </location>
</feature>
<gene>
    <name evidence="2" type="ORF">Tci_455505</name>
</gene>
<evidence type="ECO:0000256" key="1">
    <source>
        <dbReference type="SAM" id="MobiDB-lite"/>
    </source>
</evidence>
<feature type="compositionally biased region" description="Polar residues" evidence="1">
    <location>
        <begin position="20"/>
        <end position="32"/>
    </location>
</feature>
<dbReference type="AlphaFoldDB" id="A0A699HVY9"/>
<dbReference type="SUPFAM" id="SSF81995">
    <property type="entry name" value="beta-sandwich domain of Sec23/24"/>
    <property type="match status" value="1"/>
</dbReference>
<feature type="region of interest" description="Disordered" evidence="1">
    <location>
        <begin position="1"/>
        <end position="141"/>
    </location>
</feature>
<organism evidence="2">
    <name type="scientific">Tanacetum cinerariifolium</name>
    <name type="common">Dalmatian daisy</name>
    <name type="synonym">Chrysanthemum cinerariifolium</name>
    <dbReference type="NCBI Taxonomy" id="118510"/>
    <lineage>
        <taxon>Eukaryota</taxon>
        <taxon>Viridiplantae</taxon>
        <taxon>Streptophyta</taxon>
        <taxon>Embryophyta</taxon>
        <taxon>Tracheophyta</taxon>
        <taxon>Spermatophyta</taxon>
        <taxon>Magnoliopsida</taxon>
        <taxon>eudicotyledons</taxon>
        <taxon>Gunneridae</taxon>
        <taxon>Pentapetalae</taxon>
        <taxon>asterids</taxon>
        <taxon>campanulids</taxon>
        <taxon>Asterales</taxon>
        <taxon>Asteraceae</taxon>
        <taxon>Asteroideae</taxon>
        <taxon>Anthemideae</taxon>
        <taxon>Anthemidinae</taxon>
        <taxon>Tanacetum</taxon>
    </lineage>
</organism>
<accession>A0A699HVY9</accession>
<protein>
    <submittedName>
        <fullName evidence="2">Uncharacterized protein</fullName>
    </submittedName>
</protein>
<evidence type="ECO:0000313" key="2">
    <source>
        <dbReference type="EMBL" id="GEY83531.1"/>
    </source>
</evidence>